<evidence type="ECO:0000313" key="3">
    <source>
        <dbReference type="EMBL" id="PYE21047.1"/>
    </source>
</evidence>
<evidence type="ECO:0000259" key="2">
    <source>
        <dbReference type="SMART" id="SM00507"/>
    </source>
</evidence>
<dbReference type="Pfam" id="PF02720">
    <property type="entry name" value="DUF222"/>
    <property type="match status" value="2"/>
</dbReference>
<dbReference type="AlphaFoldDB" id="A0A318RQ73"/>
<dbReference type="RefSeq" id="WP_158539877.1">
    <property type="nucleotide sequence ID" value="NZ_QJSP01000001.1"/>
</dbReference>
<dbReference type="SMART" id="SM00507">
    <property type="entry name" value="HNHc"/>
    <property type="match status" value="1"/>
</dbReference>
<feature type="compositionally biased region" description="Basic and acidic residues" evidence="1">
    <location>
        <begin position="543"/>
        <end position="554"/>
    </location>
</feature>
<dbReference type="InterPro" id="IPR003615">
    <property type="entry name" value="HNH_nuc"/>
</dbReference>
<feature type="compositionally biased region" description="Acidic residues" evidence="1">
    <location>
        <begin position="329"/>
        <end position="344"/>
    </location>
</feature>
<feature type="domain" description="HNH nuclease" evidence="2">
    <location>
        <begin position="432"/>
        <end position="484"/>
    </location>
</feature>
<sequence length="580" mass="62494">MSEGVVVDSPVVGAVSELDAAIARLSTLDLTALSDVDCVRVVERLEVASRRLSAAGLPVLREVAVRRAYSKAGCSSPAAVLTSVARMRAGAARARVEAMDALTPSATPSGEVLGPRFPQTAALLAQGVIDLDHVGAVVKVMGKIPHKIDPEQRANTEVALADLCRKYNPAAVETIGERIVDYLDPDGRLADDVDRAKKRGVSVGDQAVDMMAKVAGHLDPTTTALMKVMLGVWAAQGMNNPDDELSPSGAADDPALDPAILQAAADNDLRTQSQRNHDALKAMLMYLLESGQLGKTHRGLPVQVIINLTKDQLDEALRKQEADSRPEPEPEPEPESQPESEPESQPEPRPEPEHVYPDPETHWEDRDWLPTLAGGSSRPYGHDLVYTATGTVLPISDAIKLAARSDKTLAVFANHSNEVLYLGRAKRLASEAQRIAMFAAHRGCSFGGCSNSAMWAEAHHTVEWALGGLTDITHLAPACPQHHKLVGPGEHQWQTVMITEGPDAGRCAWIPPAFLDPERTPRVNRAHHPDEALIEARQAMLARRKDQLEQRTRELSGQSPDPPGEPSPDESPPDADPLSQ</sequence>
<evidence type="ECO:0000256" key="1">
    <source>
        <dbReference type="SAM" id="MobiDB-lite"/>
    </source>
</evidence>
<feature type="region of interest" description="Disordered" evidence="1">
    <location>
        <begin position="316"/>
        <end position="370"/>
    </location>
</feature>
<dbReference type="CDD" id="cd00085">
    <property type="entry name" value="HNHc"/>
    <property type="match status" value="1"/>
</dbReference>
<protein>
    <submittedName>
        <fullName evidence="3">Uncharacterized protein DUF222</fullName>
    </submittedName>
</protein>
<dbReference type="Proteomes" id="UP000247591">
    <property type="component" value="Unassembled WGS sequence"/>
</dbReference>
<comment type="caution">
    <text evidence="3">The sequence shown here is derived from an EMBL/GenBank/DDBJ whole genome shotgun (WGS) entry which is preliminary data.</text>
</comment>
<name>A0A318RQ73_WILLI</name>
<keyword evidence="4" id="KW-1185">Reference proteome</keyword>
<feature type="compositionally biased region" description="Basic and acidic residues" evidence="1">
    <location>
        <begin position="316"/>
        <end position="328"/>
    </location>
</feature>
<dbReference type="EMBL" id="QJSP01000001">
    <property type="protein sequence ID" value="PYE21047.1"/>
    <property type="molecule type" value="Genomic_DNA"/>
</dbReference>
<feature type="compositionally biased region" description="Basic and acidic residues" evidence="1">
    <location>
        <begin position="346"/>
        <end position="368"/>
    </location>
</feature>
<proteinExistence type="predicted"/>
<gene>
    <name evidence="3" type="ORF">DFR67_101441</name>
</gene>
<dbReference type="InterPro" id="IPR003870">
    <property type="entry name" value="DUF222"/>
</dbReference>
<organism evidence="3 4">
    <name type="scientific">Williamsia limnetica</name>
    <dbReference type="NCBI Taxonomy" id="882452"/>
    <lineage>
        <taxon>Bacteria</taxon>
        <taxon>Bacillati</taxon>
        <taxon>Actinomycetota</taxon>
        <taxon>Actinomycetes</taxon>
        <taxon>Mycobacteriales</taxon>
        <taxon>Nocardiaceae</taxon>
        <taxon>Williamsia</taxon>
    </lineage>
</organism>
<dbReference type="OrthoDB" id="3513062at2"/>
<feature type="region of interest" description="Disordered" evidence="1">
    <location>
        <begin position="539"/>
        <end position="580"/>
    </location>
</feature>
<evidence type="ECO:0000313" key="4">
    <source>
        <dbReference type="Proteomes" id="UP000247591"/>
    </source>
</evidence>
<accession>A0A318RQ73</accession>
<reference evidence="3 4" key="1">
    <citation type="submission" date="2018-06" db="EMBL/GenBank/DDBJ databases">
        <title>Genomic Encyclopedia of Type Strains, Phase IV (KMG-IV): sequencing the most valuable type-strain genomes for metagenomic binning, comparative biology and taxonomic classification.</title>
        <authorList>
            <person name="Goeker M."/>
        </authorList>
    </citation>
    <scope>NUCLEOTIDE SEQUENCE [LARGE SCALE GENOMIC DNA]</scope>
    <source>
        <strain evidence="3 4">DSM 45521</strain>
    </source>
</reference>